<evidence type="ECO:0000313" key="5">
    <source>
        <dbReference type="RefSeq" id="XP_010266120.1"/>
    </source>
</evidence>
<evidence type="ECO:0000313" key="4">
    <source>
        <dbReference type="Proteomes" id="UP000189703"/>
    </source>
</evidence>
<feature type="region of interest" description="Disordered" evidence="1">
    <location>
        <begin position="306"/>
        <end position="345"/>
    </location>
</feature>
<organism evidence="4 5">
    <name type="scientific">Nelumbo nucifera</name>
    <name type="common">Sacred lotus</name>
    <dbReference type="NCBI Taxonomy" id="4432"/>
    <lineage>
        <taxon>Eukaryota</taxon>
        <taxon>Viridiplantae</taxon>
        <taxon>Streptophyta</taxon>
        <taxon>Embryophyta</taxon>
        <taxon>Tracheophyta</taxon>
        <taxon>Spermatophyta</taxon>
        <taxon>Magnoliopsida</taxon>
        <taxon>Proteales</taxon>
        <taxon>Nelumbonaceae</taxon>
        <taxon>Nelumbo</taxon>
    </lineage>
</organism>
<dbReference type="FunCoup" id="A0A1U8AG99">
    <property type="interactions" value="2316"/>
</dbReference>
<dbReference type="OMA" id="FGPPYQV"/>
<dbReference type="InterPro" id="IPR006867">
    <property type="entry name" value="DUF632"/>
</dbReference>
<dbReference type="InterPro" id="IPR006868">
    <property type="entry name" value="DUF630"/>
</dbReference>
<dbReference type="KEGG" id="nnu:104603723"/>
<dbReference type="Pfam" id="PF04782">
    <property type="entry name" value="DUF632"/>
    <property type="match status" value="1"/>
</dbReference>
<name>A0A1U8AG99_NELNU</name>
<feature type="compositionally biased region" description="Low complexity" evidence="1">
    <location>
        <begin position="441"/>
        <end position="455"/>
    </location>
</feature>
<feature type="region of interest" description="Disordered" evidence="1">
    <location>
        <begin position="67"/>
        <end position="153"/>
    </location>
</feature>
<feature type="region of interest" description="Disordered" evidence="1">
    <location>
        <begin position="439"/>
        <end position="459"/>
    </location>
</feature>
<feature type="compositionally biased region" description="Low complexity" evidence="1">
    <location>
        <begin position="97"/>
        <end position="111"/>
    </location>
</feature>
<feature type="compositionally biased region" description="Basic and acidic residues" evidence="1">
    <location>
        <begin position="318"/>
        <end position="330"/>
    </location>
</feature>
<dbReference type="STRING" id="4432.A0A1U8AG99"/>
<proteinExistence type="predicted"/>
<protein>
    <submittedName>
        <fullName evidence="5">Uncharacterized protein LOC104603723</fullName>
    </submittedName>
</protein>
<feature type="domain" description="DUF632" evidence="2">
    <location>
        <begin position="387"/>
        <end position="703"/>
    </location>
</feature>
<evidence type="ECO:0000259" key="3">
    <source>
        <dbReference type="Pfam" id="PF04783"/>
    </source>
</evidence>
<dbReference type="PANTHER" id="PTHR21450:SF41">
    <property type="entry name" value="RNA POLYMERASE SUBUNIT BETA, PUTATIVE (DUF630 AND DUF632)-RELATED"/>
    <property type="match status" value="1"/>
</dbReference>
<dbReference type="InParanoid" id="A0A1U8AG99"/>
<keyword evidence="4" id="KW-1185">Reference proteome</keyword>
<dbReference type="Proteomes" id="UP000189703">
    <property type="component" value="Unplaced"/>
</dbReference>
<sequence length="807" mass="90298">MGCTSSKLDDLPAVALCRERCQFLDEAIRQRYALADAHVAYIHSLRAISLSLDGLFHQDLDTSAAAPPSPVLPLPTQRKGDPVVPAPEPFTPPPPTAAAVINHSHSNSGSHIHFHSDSDDDDTDSGSLHHSGGSSPLHDYNNHPLDHEMLPPLSGGGYTTMNFMKNRATPSISYEQRPMSPETVHMGESSFYYPYPYPNTTPYSYYPYPPNNYGAGTNGLFGSSSPPPPPAAAPSSPSSSQAPPPPPPPPTNSTWDFLNPFETIDYFHPYTPSRDSREVREEEGIPDLEDEEYEIIKEVLGDQKFVDGSDSANYSKKVTNDEDDKGKDEEASLSQTRPSASEEKEGVEYEVRMVDKNVVANEERVEDRMNNVAAFKVRPGSQAAPDVMTLIKVELERASESGNDVSKMLEAGKIPYHRKNAVYQVSSRMLHVITPSLTVVSSQPSTSKSGESSSSEKAGPVHLEFEEDLGMSSGNLSSTLKKLYMWEKKLYDEVKEEEKLRLVHDRKCRRLKRLDEKGAESHKVDSTRTIVKNLSTKIKIAIQFVDKISEKINKSRDEELWPQINELIQGFFRMWKVMLECHRNQCQAIAEAKNLDAIASNRKLSSAHLAATMQFQQELLNWISNFSRWISAQKGFVNSLNGWLLKCLFYEPEVTPDGIVPFSPGRIGAPPVFGICYQWSQALERISEREVIEAMCTFAMGVRHNIDQCQRTIAHRDVEGRVKTLDREEQKIQKVIQALDKKMVLVSEQGSGNIVHQSDMTNGNLQFGLKKIFDAMEKFTEDSLQVYDGLHVRSEEDRLARENAKVP</sequence>
<accession>A0A1U8AG99</accession>
<reference evidence="5" key="1">
    <citation type="submission" date="2025-08" db="UniProtKB">
        <authorList>
            <consortium name="RefSeq"/>
        </authorList>
    </citation>
    <scope>IDENTIFICATION</scope>
</reference>
<evidence type="ECO:0000256" key="1">
    <source>
        <dbReference type="SAM" id="MobiDB-lite"/>
    </source>
</evidence>
<feature type="compositionally biased region" description="Pro residues" evidence="1">
    <location>
        <begin position="84"/>
        <end position="96"/>
    </location>
</feature>
<evidence type="ECO:0000259" key="2">
    <source>
        <dbReference type="Pfam" id="PF04782"/>
    </source>
</evidence>
<dbReference type="eggNOG" id="ENOG502QQU6">
    <property type="taxonomic scope" value="Eukaryota"/>
</dbReference>
<feature type="domain" description="DUF630" evidence="3">
    <location>
        <begin position="1"/>
        <end position="56"/>
    </location>
</feature>
<feature type="compositionally biased region" description="Pro residues" evidence="1">
    <location>
        <begin position="242"/>
        <end position="251"/>
    </location>
</feature>
<feature type="compositionally biased region" description="Basic and acidic residues" evidence="1">
    <location>
        <begin position="274"/>
        <end position="283"/>
    </location>
</feature>
<dbReference type="GeneID" id="104603723"/>
<feature type="compositionally biased region" description="Low complexity" evidence="1">
    <location>
        <begin position="125"/>
        <end position="139"/>
    </location>
</feature>
<dbReference type="AlphaFoldDB" id="A0A1U8AG99"/>
<dbReference type="Pfam" id="PF04783">
    <property type="entry name" value="DUF630"/>
    <property type="match status" value="1"/>
</dbReference>
<dbReference type="RefSeq" id="XP_010266120.1">
    <property type="nucleotide sequence ID" value="XM_010267818.2"/>
</dbReference>
<feature type="region of interest" description="Disordered" evidence="1">
    <location>
        <begin position="217"/>
        <end position="287"/>
    </location>
</feature>
<feature type="compositionally biased region" description="Basic and acidic residues" evidence="1">
    <location>
        <begin position="140"/>
        <end position="149"/>
    </location>
</feature>
<dbReference type="OrthoDB" id="658187at2759"/>
<dbReference type="PANTHER" id="PTHR21450">
    <property type="entry name" value="PROTEIN ALTERED PHOSPHATE STARVATION RESPONSE 1"/>
    <property type="match status" value="1"/>
</dbReference>
<gene>
    <name evidence="5" type="primary">LOC104603723</name>
</gene>